<dbReference type="Proteomes" id="UP000030745">
    <property type="component" value="Unassembled WGS sequence"/>
</dbReference>
<keyword evidence="4 5" id="KW-0833">Ubl conjugation pathway</keyword>
<dbReference type="GO" id="GO:0000209">
    <property type="term" value="P:protein polyubiquitination"/>
    <property type="evidence" value="ECO:0007669"/>
    <property type="project" value="InterPro"/>
</dbReference>
<dbReference type="SUPFAM" id="SSF56204">
    <property type="entry name" value="Hect, E3 ligase catalytic domain"/>
    <property type="match status" value="1"/>
</dbReference>
<dbReference type="RefSeq" id="XP_012201295.1">
    <property type="nucleotide sequence ID" value="XM_012345905.1"/>
</dbReference>
<dbReference type="PANTHER" id="PTHR45700:SF2">
    <property type="entry name" value="UBIQUITIN-PROTEIN LIGASE E3C"/>
    <property type="match status" value="1"/>
</dbReference>
<dbReference type="KEGG" id="spar:SPRG_07108"/>
<dbReference type="VEuPathDB" id="FungiDB:SPRG_07108"/>
<feature type="active site" description="Glycyl thioester intermediate" evidence="5">
    <location>
        <position position="783"/>
    </location>
</feature>
<dbReference type="GO" id="GO:0061630">
    <property type="term" value="F:ubiquitin protein ligase activity"/>
    <property type="evidence" value="ECO:0007669"/>
    <property type="project" value="UniProtKB-EC"/>
</dbReference>
<gene>
    <name evidence="7" type="ORF">SPRG_07108</name>
</gene>
<dbReference type="GeneID" id="24129409"/>
<evidence type="ECO:0000256" key="3">
    <source>
        <dbReference type="ARBA" id="ARBA00022679"/>
    </source>
</evidence>
<keyword evidence="8" id="KW-1185">Reference proteome</keyword>
<dbReference type="STRING" id="695850.A0A067CF81"/>
<dbReference type="FunFam" id="3.30.2160.10:FF:000002">
    <property type="entry name" value="Putative Ubiquitin-protein ligase E3C"/>
    <property type="match status" value="1"/>
</dbReference>
<accession>A0A067CF81</accession>
<dbReference type="InterPro" id="IPR044611">
    <property type="entry name" value="E3A/B/C-like"/>
</dbReference>
<sequence>MTDLPDAPIATLLAEVLTLPALSETLPSSAVATLVTLWPRLLAAPVADAAALPTSPLPGLESAIFLLANMLWIASLVNLEASMPAFVHWAWTMLQVVPDATYGGMAWVRVSASHSVPAPVPPAVTRHLQYLYSHTMMQSLVPRGFRVDATKITKPLTTTLPTPMLPNAILNEEKFGFGNIAQQSGSSIWKRFWHQPQKWATKLFGASSRSKAPPSSLRSTEKGENLVPTAFDSTLFISLAKLYGLFLFRWTPRDAKVPHALLSALAFFKALDGTSLVTTLWLYLQESLDLAAYAETTAVEATTAGDGVGNVLFLFVQCYNQLLVVLDDDEMYDRMYPLPLFEVERVVLFFKPMLFRAYDAPRRIDSFGDRIVAGATLLLQQLYNRCARTPFCNVTSWVLSDMDGSAVLERILKNEPQALSLVQHMPYLLLYADRVRLFEAWVRLDRAQHQAPDMPGFRINIRRGYILEDGLTKLNVIKRDLKKKIQVHFINAAGSEEVGIDAGGLFKEFWTDLSALAFDPNYGLFNVTRDQLLYPSPHSETVHQSDTLLFEFLGRILGKALYEGLVVQPRFARFFLTKLLGRPNLWHDLPSLDPELYKNLSFLKSYEGDVADLGLSFSMDQDCFGVAKHVELLPGGATTAVTNDNKLRYVHLMAHFYLNTQIQRQSAAFLRGLQDVIDVKWLHLFNEPELQVLISGTSQALDVADLKQAATFAGGYFGHDKRVQWLWKALESFSPADQARFLRFVTSCERAPILGFASLHPPFVVQRIPIAKDDEKLPSAATCFNTLKLPTYSSYKVLREKLLLSINAGAGFEMT</sequence>
<comment type="catalytic activity">
    <reaction evidence="1">
        <text>S-ubiquitinyl-[E2 ubiquitin-conjugating enzyme]-L-cysteine + [acceptor protein]-L-lysine = [E2 ubiquitin-conjugating enzyme]-L-cysteine + N(6)-ubiquitinyl-[acceptor protein]-L-lysine.</text>
        <dbReference type="EC" id="2.3.2.26"/>
    </reaction>
</comment>
<dbReference type="OrthoDB" id="8068875at2759"/>
<evidence type="ECO:0000256" key="2">
    <source>
        <dbReference type="ARBA" id="ARBA00012485"/>
    </source>
</evidence>
<evidence type="ECO:0000256" key="1">
    <source>
        <dbReference type="ARBA" id="ARBA00000885"/>
    </source>
</evidence>
<dbReference type="SMART" id="SM00119">
    <property type="entry name" value="HECTc"/>
    <property type="match status" value="1"/>
</dbReference>
<dbReference type="OMA" id="CERAPIL"/>
<dbReference type="EC" id="2.3.2.26" evidence="2"/>
<dbReference type="Gene3D" id="3.90.1750.10">
    <property type="entry name" value="Hect, E3 ligase catalytic domains"/>
    <property type="match status" value="1"/>
</dbReference>
<dbReference type="GO" id="GO:0006511">
    <property type="term" value="P:ubiquitin-dependent protein catabolic process"/>
    <property type="evidence" value="ECO:0007669"/>
    <property type="project" value="TreeGrafter"/>
</dbReference>
<name>A0A067CF81_SAPPC</name>
<keyword evidence="3" id="KW-0808">Transferase</keyword>
<dbReference type="InterPro" id="IPR000569">
    <property type="entry name" value="HECT_dom"/>
</dbReference>
<dbReference type="InterPro" id="IPR035983">
    <property type="entry name" value="Hect_E3_ubiquitin_ligase"/>
</dbReference>
<evidence type="ECO:0000256" key="5">
    <source>
        <dbReference type="PROSITE-ProRule" id="PRU00104"/>
    </source>
</evidence>
<dbReference type="FunFam" id="3.30.2410.10:FF:000009">
    <property type="entry name" value="Probable E3 ubiquitin-protein ligase HECTD2"/>
    <property type="match status" value="1"/>
</dbReference>
<dbReference type="AlphaFoldDB" id="A0A067CF81"/>
<dbReference type="PANTHER" id="PTHR45700">
    <property type="entry name" value="UBIQUITIN-PROTEIN LIGASE E3C"/>
    <property type="match status" value="1"/>
</dbReference>
<organism evidence="7 8">
    <name type="scientific">Saprolegnia parasitica (strain CBS 223.65)</name>
    <dbReference type="NCBI Taxonomy" id="695850"/>
    <lineage>
        <taxon>Eukaryota</taxon>
        <taxon>Sar</taxon>
        <taxon>Stramenopiles</taxon>
        <taxon>Oomycota</taxon>
        <taxon>Saprolegniomycetes</taxon>
        <taxon>Saprolegniales</taxon>
        <taxon>Saprolegniaceae</taxon>
        <taxon>Saprolegnia</taxon>
    </lineage>
</organism>
<dbReference type="Gene3D" id="3.30.2410.10">
    <property type="entry name" value="Hect, E3 ligase catalytic domain"/>
    <property type="match status" value="1"/>
</dbReference>
<dbReference type="PROSITE" id="PS50237">
    <property type="entry name" value="HECT"/>
    <property type="match status" value="1"/>
</dbReference>
<dbReference type="Gene3D" id="3.30.2160.10">
    <property type="entry name" value="Hect, E3 ligase catalytic domain"/>
    <property type="match status" value="1"/>
</dbReference>
<evidence type="ECO:0000313" key="8">
    <source>
        <dbReference type="Proteomes" id="UP000030745"/>
    </source>
</evidence>
<evidence type="ECO:0000259" key="6">
    <source>
        <dbReference type="PROSITE" id="PS50237"/>
    </source>
</evidence>
<evidence type="ECO:0000313" key="7">
    <source>
        <dbReference type="EMBL" id="KDO27835.1"/>
    </source>
</evidence>
<dbReference type="Pfam" id="PF00632">
    <property type="entry name" value="HECT"/>
    <property type="match status" value="1"/>
</dbReference>
<reference evidence="7 8" key="1">
    <citation type="journal article" date="2013" name="PLoS Genet.">
        <title>Distinctive expansion of potential virulence genes in the genome of the oomycete fish pathogen Saprolegnia parasitica.</title>
        <authorList>
            <person name="Jiang R.H."/>
            <person name="de Bruijn I."/>
            <person name="Haas B.J."/>
            <person name="Belmonte R."/>
            <person name="Lobach L."/>
            <person name="Christie J."/>
            <person name="van den Ackerveken G."/>
            <person name="Bottin A."/>
            <person name="Bulone V."/>
            <person name="Diaz-Moreno S.M."/>
            <person name="Dumas B."/>
            <person name="Fan L."/>
            <person name="Gaulin E."/>
            <person name="Govers F."/>
            <person name="Grenville-Briggs L.J."/>
            <person name="Horner N.R."/>
            <person name="Levin J.Z."/>
            <person name="Mammella M."/>
            <person name="Meijer H.J."/>
            <person name="Morris P."/>
            <person name="Nusbaum C."/>
            <person name="Oome S."/>
            <person name="Phillips A.J."/>
            <person name="van Rooyen D."/>
            <person name="Rzeszutek E."/>
            <person name="Saraiva M."/>
            <person name="Secombes C.J."/>
            <person name="Seidl M.F."/>
            <person name="Snel B."/>
            <person name="Stassen J.H."/>
            <person name="Sykes S."/>
            <person name="Tripathy S."/>
            <person name="van den Berg H."/>
            <person name="Vega-Arreguin J.C."/>
            <person name="Wawra S."/>
            <person name="Young S.K."/>
            <person name="Zeng Q."/>
            <person name="Dieguez-Uribeondo J."/>
            <person name="Russ C."/>
            <person name="Tyler B.M."/>
            <person name="van West P."/>
        </authorList>
    </citation>
    <scope>NUCLEOTIDE SEQUENCE [LARGE SCALE GENOMIC DNA]</scope>
    <source>
        <strain evidence="7 8">CBS 223.65</strain>
    </source>
</reference>
<dbReference type="EMBL" id="KK583214">
    <property type="protein sequence ID" value="KDO27835.1"/>
    <property type="molecule type" value="Genomic_DNA"/>
</dbReference>
<proteinExistence type="predicted"/>
<protein>
    <recommendedName>
        <fullName evidence="2">HECT-type E3 ubiquitin transferase</fullName>
        <ecNumber evidence="2">2.3.2.26</ecNumber>
    </recommendedName>
</protein>
<dbReference type="CDD" id="cd00078">
    <property type="entry name" value="HECTc"/>
    <property type="match status" value="1"/>
</dbReference>
<feature type="domain" description="HECT" evidence="6">
    <location>
        <begin position="477"/>
        <end position="815"/>
    </location>
</feature>
<evidence type="ECO:0000256" key="4">
    <source>
        <dbReference type="ARBA" id="ARBA00022786"/>
    </source>
</evidence>